<dbReference type="PANTHER" id="PTHR31111">
    <property type="entry name" value="BNAA05G37150D PROTEIN-RELATED"/>
    <property type="match status" value="1"/>
</dbReference>
<dbReference type="InterPro" id="IPR017451">
    <property type="entry name" value="F-box-assoc_interact_dom"/>
</dbReference>
<dbReference type="EMBL" id="JAWPEI010000007">
    <property type="protein sequence ID" value="KAK4722907.1"/>
    <property type="molecule type" value="Genomic_DNA"/>
</dbReference>
<comment type="caution">
    <text evidence="2">The sequence shown here is derived from an EMBL/GenBank/DDBJ whole genome shotgun (WGS) entry which is preliminary data.</text>
</comment>
<dbReference type="Proteomes" id="UP001311915">
    <property type="component" value="Unassembled WGS sequence"/>
</dbReference>
<organism evidence="2 3">
    <name type="scientific">Solanum pinnatisectum</name>
    <name type="common">tansyleaf nightshade</name>
    <dbReference type="NCBI Taxonomy" id="50273"/>
    <lineage>
        <taxon>Eukaryota</taxon>
        <taxon>Viridiplantae</taxon>
        <taxon>Streptophyta</taxon>
        <taxon>Embryophyta</taxon>
        <taxon>Tracheophyta</taxon>
        <taxon>Spermatophyta</taxon>
        <taxon>Magnoliopsida</taxon>
        <taxon>eudicotyledons</taxon>
        <taxon>Gunneridae</taxon>
        <taxon>Pentapetalae</taxon>
        <taxon>asterids</taxon>
        <taxon>lamiids</taxon>
        <taxon>Solanales</taxon>
        <taxon>Solanaceae</taxon>
        <taxon>Solanoideae</taxon>
        <taxon>Solaneae</taxon>
        <taxon>Solanum</taxon>
    </lineage>
</organism>
<evidence type="ECO:0000313" key="3">
    <source>
        <dbReference type="Proteomes" id="UP001311915"/>
    </source>
</evidence>
<dbReference type="AlphaFoldDB" id="A0AAV9LES8"/>
<reference evidence="2 3" key="1">
    <citation type="submission" date="2023-10" db="EMBL/GenBank/DDBJ databases">
        <title>Genome-Wide Identification Analysis in wild type Solanum Pinnatisectum Reveals Some Genes Defensing Phytophthora Infestans.</title>
        <authorList>
            <person name="Sun C."/>
        </authorList>
    </citation>
    <scope>NUCLEOTIDE SEQUENCE [LARGE SCALE GENOMIC DNA]</scope>
    <source>
        <strain evidence="2">LQN</strain>
        <tissue evidence="2">Leaf</tissue>
    </source>
</reference>
<name>A0AAV9LES8_9SOLN</name>
<accession>A0AAV9LES8</accession>
<dbReference type="PANTHER" id="PTHR31111:SF24">
    <property type="entry name" value="F-BOX PROTEIN"/>
    <property type="match status" value="1"/>
</dbReference>
<sequence length="199" mass="23681">MRFKCISKAWNTTTQDPNIIRSHYARSQVRPSALHESTDLWLQLDYFFNYEDMTICSNHCNGFVCLYSYKDSQFYLFNVTTREIKVFPTYVNEELRITPNFSCPFDKLVLGFDQVTENFKLLLLFTRDDMFEAKILTLGVTNSTWRKIDLFKYRSISCDDFDDECIYLNGVVYLGWEHYMVYFDFADEEFGYVLPPPQT</sequence>
<protein>
    <recommendedName>
        <fullName evidence="1">F-box associated beta-propeller type 3 domain-containing protein</fullName>
    </recommendedName>
</protein>
<dbReference type="Pfam" id="PF08268">
    <property type="entry name" value="FBA_3"/>
    <property type="match status" value="1"/>
</dbReference>
<evidence type="ECO:0000259" key="1">
    <source>
        <dbReference type="Pfam" id="PF08268"/>
    </source>
</evidence>
<dbReference type="NCBIfam" id="TIGR01640">
    <property type="entry name" value="F_box_assoc_1"/>
    <property type="match status" value="1"/>
</dbReference>
<keyword evidence="3" id="KW-1185">Reference proteome</keyword>
<gene>
    <name evidence="2" type="ORF">R3W88_013140</name>
</gene>
<proteinExistence type="predicted"/>
<dbReference type="InterPro" id="IPR013187">
    <property type="entry name" value="F-box-assoc_dom_typ3"/>
</dbReference>
<evidence type="ECO:0000313" key="2">
    <source>
        <dbReference type="EMBL" id="KAK4722907.1"/>
    </source>
</evidence>
<feature type="domain" description="F-box associated beta-propeller type 3" evidence="1">
    <location>
        <begin position="51"/>
        <end position="194"/>
    </location>
</feature>